<evidence type="ECO:0000313" key="2">
    <source>
        <dbReference type="EMBL" id="MED6254774.1"/>
    </source>
</evidence>
<reference evidence="2 3" key="1">
    <citation type="submission" date="2021-07" db="EMBL/GenBank/DDBJ databases">
        <authorList>
            <person name="Palmer J.M."/>
        </authorList>
    </citation>
    <scope>NUCLEOTIDE SEQUENCE [LARGE SCALE GENOMIC DNA]</scope>
    <source>
        <strain evidence="2 3">AT_MEX2019</strain>
        <tissue evidence="2">Muscle</tissue>
    </source>
</reference>
<evidence type="ECO:0000256" key="1">
    <source>
        <dbReference type="SAM" id="MobiDB-lite"/>
    </source>
</evidence>
<name>A0ABU7BYV3_9TELE</name>
<keyword evidence="3" id="KW-1185">Reference proteome</keyword>
<gene>
    <name evidence="2" type="ORF">ATANTOWER_000059</name>
</gene>
<protein>
    <submittedName>
        <fullName evidence="2">Uncharacterized protein</fullName>
    </submittedName>
</protein>
<accession>A0ABU7BYV3</accession>
<sequence>MLECRCDVFFLGNAVSLTADVTILFCSISQQNVFLKVLGIIKVFFVGKLETGLYVLLGQLPLTDFFYDCPEFRSTHLANSDPPPKSRHSHSMMLPPPSFMLGMG</sequence>
<evidence type="ECO:0000313" key="3">
    <source>
        <dbReference type="Proteomes" id="UP001345963"/>
    </source>
</evidence>
<organism evidence="2 3">
    <name type="scientific">Ataeniobius toweri</name>
    <dbReference type="NCBI Taxonomy" id="208326"/>
    <lineage>
        <taxon>Eukaryota</taxon>
        <taxon>Metazoa</taxon>
        <taxon>Chordata</taxon>
        <taxon>Craniata</taxon>
        <taxon>Vertebrata</taxon>
        <taxon>Euteleostomi</taxon>
        <taxon>Actinopterygii</taxon>
        <taxon>Neopterygii</taxon>
        <taxon>Teleostei</taxon>
        <taxon>Neoteleostei</taxon>
        <taxon>Acanthomorphata</taxon>
        <taxon>Ovalentaria</taxon>
        <taxon>Atherinomorphae</taxon>
        <taxon>Cyprinodontiformes</taxon>
        <taxon>Goodeidae</taxon>
        <taxon>Ataeniobius</taxon>
    </lineage>
</organism>
<dbReference type="Proteomes" id="UP001345963">
    <property type="component" value="Unassembled WGS sequence"/>
</dbReference>
<feature type="region of interest" description="Disordered" evidence="1">
    <location>
        <begin position="77"/>
        <end position="104"/>
    </location>
</feature>
<comment type="caution">
    <text evidence="2">The sequence shown here is derived from an EMBL/GenBank/DDBJ whole genome shotgun (WGS) entry which is preliminary data.</text>
</comment>
<proteinExistence type="predicted"/>
<dbReference type="EMBL" id="JAHUTI010069846">
    <property type="protein sequence ID" value="MED6254774.1"/>
    <property type="molecule type" value="Genomic_DNA"/>
</dbReference>